<dbReference type="EMBL" id="JAPQKP010000002">
    <property type="protein sequence ID" value="KAJ5206773.1"/>
    <property type="molecule type" value="Genomic_DNA"/>
</dbReference>
<reference evidence="1" key="2">
    <citation type="journal article" date="2023" name="IMA Fungus">
        <title>Comparative genomic study of the Penicillium genus elucidates a diverse pangenome and 15 lateral gene transfer events.</title>
        <authorList>
            <person name="Petersen C."/>
            <person name="Sorensen T."/>
            <person name="Nielsen M.R."/>
            <person name="Sondergaard T.E."/>
            <person name="Sorensen J.L."/>
            <person name="Fitzpatrick D.A."/>
            <person name="Frisvad J.C."/>
            <person name="Nielsen K.L."/>
        </authorList>
    </citation>
    <scope>NUCLEOTIDE SEQUENCE</scope>
    <source>
        <strain evidence="1">IBT 16849</strain>
    </source>
</reference>
<sequence>MFSRHLDRDTQRDIVVHSMASDAGDSCADAGDDCVHYGDVVASRIAAAALSNPRTNQGRPESSVRNS</sequence>
<dbReference type="Proteomes" id="UP001150879">
    <property type="component" value="Unassembled WGS sequence"/>
</dbReference>
<keyword evidence="2" id="KW-1185">Reference proteome</keyword>
<evidence type="ECO:0000313" key="1">
    <source>
        <dbReference type="EMBL" id="KAJ5206773.1"/>
    </source>
</evidence>
<protein>
    <submittedName>
        <fullName evidence="1">Uncharacterized protein</fullName>
    </submittedName>
</protein>
<evidence type="ECO:0000313" key="2">
    <source>
        <dbReference type="Proteomes" id="UP001150879"/>
    </source>
</evidence>
<proteinExistence type="predicted"/>
<accession>A0A9W9MSR3</accession>
<organism evidence="1 2">
    <name type="scientific">Penicillium cf. griseofulvum</name>
    <dbReference type="NCBI Taxonomy" id="2972120"/>
    <lineage>
        <taxon>Eukaryota</taxon>
        <taxon>Fungi</taxon>
        <taxon>Dikarya</taxon>
        <taxon>Ascomycota</taxon>
        <taxon>Pezizomycotina</taxon>
        <taxon>Eurotiomycetes</taxon>
        <taxon>Eurotiomycetidae</taxon>
        <taxon>Eurotiales</taxon>
        <taxon>Aspergillaceae</taxon>
        <taxon>Penicillium</taxon>
    </lineage>
</organism>
<name>A0A9W9MSR3_9EURO</name>
<comment type="caution">
    <text evidence="1">The sequence shown here is derived from an EMBL/GenBank/DDBJ whole genome shotgun (WGS) entry which is preliminary data.</text>
</comment>
<dbReference type="AlphaFoldDB" id="A0A9W9MSR3"/>
<gene>
    <name evidence="1" type="ORF">N7472_003221</name>
</gene>
<reference evidence="1" key="1">
    <citation type="submission" date="2022-11" db="EMBL/GenBank/DDBJ databases">
        <authorList>
            <person name="Petersen C."/>
        </authorList>
    </citation>
    <scope>NUCLEOTIDE SEQUENCE</scope>
    <source>
        <strain evidence="1">IBT 16849</strain>
    </source>
</reference>